<feature type="region of interest" description="Disordered" evidence="2">
    <location>
        <begin position="195"/>
        <end position="252"/>
    </location>
</feature>
<reference evidence="3" key="1">
    <citation type="submission" date="2021-06" db="EMBL/GenBank/DDBJ databases">
        <authorList>
            <consortium name="Wellcome Sanger Institute Data Sharing"/>
        </authorList>
    </citation>
    <scope>NUCLEOTIDE SEQUENCE [LARGE SCALE GENOMIC DNA]</scope>
</reference>
<dbReference type="Pfam" id="PF15242">
    <property type="entry name" value="FAM53"/>
    <property type="match status" value="1"/>
</dbReference>
<dbReference type="AlphaFoldDB" id="A0A8C4SB98"/>
<dbReference type="Ensembl" id="ENSECRT00000014186.1">
    <property type="protein sequence ID" value="ENSECRP00000013945.1"/>
    <property type="gene ID" value="ENSECRG00000009292.1"/>
</dbReference>
<dbReference type="Proteomes" id="UP000694620">
    <property type="component" value="Chromosome 2"/>
</dbReference>
<sequence length="409" mass="45956">SKHKLIFFLPPYHVGCHLLFSCFKYEAWGELSRRCPFQSEPPGASLDSLWDAMPVTCQEDSAWSRETGPCSLSSLIQDLSLSDAKGSQTTAPPSKRQCRSLSLSEELNSCRTAWRPIGSRIWTPVEKRRCHSGGSVQRCSNGFSGITMQRSSSFSLPARSNTFPGTFPRVCDQVCIPQGFGSQTFQGFQESSTITGSGAEREELEPPRSLSLSHEQISTSDYQSPSARSTPDSTPELERRVRSGGLSRSRSQPCVLNDKKIGMKRRRPEEVLEQRPSLDLAKMTQVSTGNLLSLLMQFFKNYFHVWKDNLIFGSFLIRITRKTLKSVLCLSLITHFEGRQSNPAFMWPKINTEETDVQPYHCIKIGQVIYLNLKAVTGRACSHFAAQENSACKLRSLQTWLAQKSLFTF</sequence>
<evidence type="ECO:0000313" key="3">
    <source>
        <dbReference type="Ensembl" id="ENSECRP00000013945.1"/>
    </source>
</evidence>
<dbReference type="PANTHER" id="PTHR28567:SF1">
    <property type="entry name" value="PROTEIN FAM53B"/>
    <property type="match status" value="1"/>
</dbReference>
<dbReference type="GO" id="GO:0005634">
    <property type="term" value="C:nucleus"/>
    <property type="evidence" value="ECO:0007669"/>
    <property type="project" value="TreeGrafter"/>
</dbReference>
<accession>A0A8C4SB98</accession>
<evidence type="ECO:0000256" key="2">
    <source>
        <dbReference type="SAM" id="MobiDB-lite"/>
    </source>
</evidence>
<gene>
    <name evidence="3" type="primary">FAM53B</name>
    <name evidence="3" type="synonym">fam53b</name>
</gene>
<protein>
    <submittedName>
        <fullName evidence="3">Family with sequence similarity 53 member B</fullName>
    </submittedName>
</protein>
<comment type="similarity">
    <text evidence="1">Belongs to the FAM53 family.</text>
</comment>
<proteinExistence type="inferred from homology"/>
<evidence type="ECO:0000313" key="4">
    <source>
        <dbReference type="Proteomes" id="UP000694620"/>
    </source>
</evidence>
<feature type="compositionally biased region" description="Polar residues" evidence="2">
    <location>
        <begin position="210"/>
        <end position="233"/>
    </location>
</feature>
<dbReference type="GeneTree" id="ENSGT00530000063371"/>
<reference evidence="3" key="3">
    <citation type="submission" date="2025-09" db="UniProtKB">
        <authorList>
            <consortium name="Ensembl"/>
        </authorList>
    </citation>
    <scope>IDENTIFICATION</scope>
</reference>
<dbReference type="GO" id="GO:0090263">
    <property type="term" value="P:positive regulation of canonical Wnt signaling pathway"/>
    <property type="evidence" value="ECO:0007669"/>
    <property type="project" value="TreeGrafter"/>
</dbReference>
<evidence type="ECO:0000256" key="1">
    <source>
        <dbReference type="ARBA" id="ARBA00010984"/>
    </source>
</evidence>
<name>A0A8C4SB98_ERPCA</name>
<keyword evidence="4" id="KW-1185">Reference proteome</keyword>
<dbReference type="PANTHER" id="PTHR28567">
    <property type="entry name" value="PROTEIN FAM53A-LIKE ISOFORM X1"/>
    <property type="match status" value="1"/>
</dbReference>
<organism evidence="3 4">
    <name type="scientific">Erpetoichthys calabaricus</name>
    <name type="common">Rope fish</name>
    <name type="synonym">Calamoichthys calabaricus</name>
    <dbReference type="NCBI Taxonomy" id="27687"/>
    <lineage>
        <taxon>Eukaryota</taxon>
        <taxon>Metazoa</taxon>
        <taxon>Chordata</taxon>
        <taxon>Craniata</taxon>
        <taxon>Vertebrata</taxon>
        <taxon>Euteleostomi</taxon>
        <taxon>Actinopterygii</taxon>
        <taxon>Polypteriformes</taxon>
        <taxon>Polypteridae</taxon>
        <taxon>Erpetoichthys</taxon>
    </lineage>
</organism>
<dbReference type="InterPro" id="IPR029356">
    <property type="entry name" value="FAM53"/>
</dbReference>
<dbReference type="GO" id="GO:0006606">
    <property type="term" value="P:protein import into nucleus"/>
    <property type="evidence" value="ECO:0007669"/>
    <property type="project" value="TreeGrafter"/>
</dbReference>
<reference evidence="3" key="2">
    <citation type="submission" date="2025-08" db="UniProtKB">
        <authorList>
            <consortium name="Ensembl"/>
        </authorList>
    </citation>
    <scope>IDENTIFICATION</scope>
</reference>